<evidence type="ECO:0000256" key="3">
    <source>
        <dbReference type="ARBA" id="ARBA00022679"/>
    </source>
</evidence>
<dbReference type="SMART" id="SM00486">
    <property type="entry name" value="POLBc"/>
    <property type="match status" value="1"/>
</dbReference>
<dbReference type="Proteomes" id="UP000001400">
    <property type="component" value="Chromosome"/>
</dbReference>
<evidence type="ECO:0000256" key="2">
    <source>
        <dbReference type="ARBA" id="ARBA00012417"/>
    </source>
</evidence>
<dbReference type="AlphaFoldDB" id="B5IDB5"/>
<dbReference type="Gene3D" id="3.30.420.10">
    <property type="entry name" value="Ribonuclease H-like superfamily/Ribonuclease H"/>
    <property type="match status" value="1"/>
</dbReference>
<dbReference type="SUPFAM" id="SSF53098">
    <property type="entry name" value="Ribonuclease H-like"/>
    <property type="match status" value="1"/>
</dbReference>
<keyword evidence="5 10" id="KW-0239">DNA-directed DNA polymerase</keyword>
<keyword evidence="3 10" id="KW-0808">Transferase</keyword>
<evidence type="ECO:0000256" key="7">
    <source>
        <dbReference type="ARBA" id="ARBA00049244"/>
    </source>
</evidence>
<feature type="domain" description="DNA-directed DNA polymerase family B multifunctional" evidence="8">
    <location>
        <begin position="248"/>
        <end position="596"/>
    </location>
</feature>
<evidence type="ECO:0000259" key="9">
    <source>
        <dbReference type="Pfam" id="PF03104"/>
    </source>
</evidence>
<dbReference type="InterPro" id="IPR006134">
    <property type="entry name" value="DNA-dir_DNA_pol_B_multi_dom"/>
</dbReference>
<dbReference type="Gene3D" id="1.10.132.60">
    <property type="entry name" value="DNA polymerase family B, C-terminal domain"/>
    <property type="match status" value="1"/>
</dbReference>
<evidence type="ECO:0000313" key="10">
    <source>
        <dbReference type="EMBL" id="ADD08731.1"/>
    </source>
</evidence>
<dbReference type="Pfam" id="PF03104">
    <property type="entry name" value="DNA_pol_B_exo1"/>
    <property type="match status" value="1"/>
</dbReference>
<evidence type="ECO:0000256" key="5">
    <source>
        <dbReference type="ARBA" id="ARBA00022932"/>
    </source>
</evidence>
<keyword evidence="4 10" id="KW-0548">Nucleotidyltransferase</keyword>
<organism evidence="10 11">
    <name type="scientific">Aciduliprofundum boonei (strain DSM 19572 / T469)</name>
    <dbReference type="NCBI Taxonomy" id="439481"/>
    <lineage>
        <taxon>Archaea</taxon>
        <taxon>Methanobacteriati</taxon>
        <taxon>Thermoplasmatota</taxon>
        <taxon>DHVE2 group</taxon>
        <taxon>Candidatus Aciduliprofundum</taxon>
    </lineage>
</organism>
<dbReference type="Gene3D" id="1.10.287.690">
    <property type="entry name" value="Helix hairpin bin"/>
    <property type="match status" value="1"/>
</dbReference>
<dbReference type="Gene3D" id="3.90.1600.10">
    <property type="entry name" value="Palm domain of DNA polymerase"/>
    <property type="match status" value="1"/>
</dbReference>
<evidence type="ECO:0000256" key="6">
    <source>
        <dbReference type="ARBA" id="ARBA00023125"/>
    </source>
</evidence>
<dbReference type="InterPro" id="IPR006172">
    <property type="entry name" value="DNA-dir_DNA_pol_B"/>
</dbReference>
<name>B5IDB5_ACIB4</name>
<dbReference type="GO" id="GO:0003677">
    <property type="term" value="F:DNA binding"/>
    <property type="evidence" value="ECO:0007669"/>
    <property type="project" value="UniProtKB-KW"/>
</dbReference>
<dbReference type="InterPro" id="IPR012337">
    <property type="entry name" value="RNaseH-like_sf"/>
</dbReference>
<dbReference type="GO" id="GO:0000166">
    <property type="term" value="F:nucleotide binding"/>
    <property type="evidence" value="ECO:0007669"/>
    <property type="project" value="InterPro"/>
</dbReference>
<comment type="similarity">
    <text evidence="1">Belongs to the DNA polymerase type-B family.</text>
</comment>
<dbReference type="InterPro" id="IPR023211">
    <property type="entry name" value="DNA_pol_palm_dom_sf"/>
</dbReference>
<evidence type="ECO:0000256" key="1">
    <source>
        <dbReference type="ARBA" id="ARBA00005755"/>
    </source>
</evidence>
<dbReference type="InterPro" id="IPR050240">
    <property type="entry name" value="DNA_pol_type-B"/>
</dbReference>
<dbReference type="OrthoDB" id="323192at2157"/>
<dbReference type="HOGENOM" id="CLU_000203_6_0_2"/>
<protein>
    <recommendedName>
        <fullName evidence="2">DNA-directed DNA polymerase</fullName>
        <ecNumber evidence="2">2.7.7.7</ecNumber>
    </recommendedName>
</protein>
<reference evidence="10" key="1">
    <citation type="submission" date="2010-02" db="EMBL/GenBank/DDBJ databases">
        <title>Complete sequence of Aciduliprofundum boonei T469.</title>
        <authorList>
            <consortium name="US DOE Joint Genome Institute"/>
            <person name="Lucas S."/>
            <person name="Copeland A."/>
            <person name="Lapidus A."/>
            <person name="Cheng J.-F."/>
            <person name="Bruce D."/>
            <person name="Goodwin L."/>
            <person name="Pitluck S."/>
            <person name="Saunders E."/>
            <person name="Detter J.C."/>
            <person name="Han C."/>
            <person name="Tapia R."/>
            <person name="Land M."/>
            <person name="Hauser L."/>
            <person name="Kyrpides N."/>
            <person name="Mikhailova N."/>
            <person name="Flores G."/>
            <person name="Reysenbach A.-L."/>
            <person name="Woyke T."/>
        </authorList>
    </citation>
    <scope>NUCLEOTIDE SEQUENCE</scope>
    <source>
        <strain evidence="10">T469</strain>
    </source>
</reference>
<dbReference type="STRING" id="439481.Aboo_0922"/>
<dbReference type="KEGG" id="abi:Aboo_0922"/>
<comment type="catalytic activity">
    <reaction evidence="7">
        <text>DNA(n) + a 2'-deoxyribonucleoside 5'-triphosphate = DNA(n+1) + diphosphate</text>
        <dbReference type="Rhea" id="RHEA:22508"/>
        <dbReference type="Rhea" id="RHEA-COMP:17339"/>
        <dbReference type="Rhea" id="RHEA-COMP:17340"/>
        <dbReference type="ChEBI" id="CHEBI:33019"/>
        <dbReference type="ChEBI" id="CHEBI:61560"/>
        <dbReference type="ChEBI" id="CHEBI:173112"/>
        <dbReference type="EC" id="2.7.7.7"/>
    </reaction>
</comment>
<proteinExistence type="inferred from homology"/>
<feature type="domain" description="DNA-directed DNA polymerase family B exonuclease" evidence="9">
    <location>
        <begin position="63"/>
        <end position="149"/>
    </location>
</feature>
<evidence type="ECO:0000256" key="4">
    <source>
        <dbReference type="ARBA" id="ARBA00022695"/>
    </source>
</evidence>
<dbReference type="InterPro" id="IPR036397">
    <property type="entry name" value="RNaseH_sf"/>
</dbReference>
<sequence length="607" mass="70842">MISEKINLTINLAKKLIFLKRFVTMRTLYFKTLAKTESGYINPKKDSIYMLALQTNNIRILKGNEKDIIEKFVEIFNEYNPDRIVGFKQDTEDFPLLYERAKRYDINLNLGRDGSAIDFSGKYFRGIILKETKIQGRENIDLFAIAWRDFPRLPTKEIDELANALEVKGFERIPQFRIREKSDEELESYLKNYVKIIVEIADAILPFEESISGICGIPIDRQTRMTVGELIDVVVAREMKRRGIDKMKVGKSKKYEGGYVWLKEPGVYENITYLDFQSMYPNIIKAWNISPETVDMGGGEEVEIEGVKHKIKKDVRGVIPELVDDFLSKRLELKRKLKDKYDKRIDAEQKALKVMANAMYGYMGWNGASYYNRNAAELIAALARYYIKNVQRIIEEMGGTIIYVDTDGIQFIGGDWKKIMNKINDEYPLNIELERIVQRGVYWTKKKYAHLYDGKVTGVGVEYIRRDYPKIIKDAQRQIVEHLLKGNVERARELRRKYRNMIKEGKFEIEDIAVVEQLTKKPEEYEKATKASIAAKILMENYGIEVHRGMYIYIAIVKGVGGPTYRARPIEMVRIEDLDLSYYLSMYDDTINRTFEPFKVSPTNQWF</sequence>
<dbReference type="GO" id="GO:0006261">
    <property type="term" value="P:DNA-templated DNA replication"/>
    <property type="evidence" value="ECO:0007669"/>
    <property type="project" value="TreeGrafter"/>
</dbReference>
<evidence type="ECO:0000259" key="8">
    <source>
        <dbReference type="Pfam" id="PF00136"/>
    </source>
</evidence>
<keyword evidence="11" id="KW-1185">Reference proteome</keyword>
<dbReference type="EC" id="2.7.7.7" evidence="2"/>
<accession>B5IDB5</accession>
<dbReference type="PRINTS" id="PR00106">
    <property type="entry name" value="DNAPOLB"/>
</dbReference>
<dbReference type="PANTHER" id="PTHR10322:SF23">
    <property type="entry name" value="DNA POLYMERASE DELTA CATALYTIC SUBUNIT"/>
    <property type="match status" value="1"/>
</dbReference>
<dbReference type="SUPFAM" id="SSF56672">
    <property type="entry name" value="DNA/RNA polymerases"/>
    <property type="match status" value="1"/>
</dbReference>
<dbReference type="EMBL" id="CP001941">
    <property type="protein sequence ID" value="ADD08731.1"/>
    <property type="molecule type" value="Genomic_DNA"/>
</dbReference>
<dbReference type="PANTHER" id="PTHR10322">
    <property type="entry name" value="DNA POLYMERASE CATALYTIC SUBUNIT"/>
    <property type="match status" value="1"/>
</dbReference>
<dbReference type="InterPro" id="IPR043502">
    <property type="entry name" value="DNA/RNA_pol_sf"/>
</dbReference>
<dbReference type="InterPro" id="IPR042087">
    <property type="entry name" value="DNA_pol_B_thumb"/>
</dbReference>
<evidence type="ECO:0000313" key="11">
    <source>
        <dbReference type="Proteomes" id="UP000001400"/>
    </source>
</evidence>
<gene>
    <name evidence="10" type="ordered locus">Aboo_0922</name>
</gene>
<dbReference type="eggNOG" id="arCOG00328">
    <property type="taxonomic scope" value="Archaea"/>
</dbReference>
<keyword evidence="6" id="KW-0238">DNA-binding</keyword>
<dbReference type="GO" id="GO:0003887">
    <property type="term" value="F:DNA-directed DNA polymerase activity"/>
    <property type="evidence" value="ECO:0007669"/>
    <property type="project" value="UniProtKB-KW"/>
</dbReference>
<dbReference type="Pfam" id="PF00136">
    <property type="entry name" value="DNA_pol_B"/>
    <property type="match status" value="1"/>
</dbReference>
<dbReference type="InterPro" id="IPR006133">
    <property type="entry name" value="DNA-dir_DNA_pol_B_exonuc"/>
</dbReference>